<protein>
    <submittedName>
        <fullName evidence="1">Uncharacterized protein</fullName>
    </submittedName>
</protein>
<name>A0A543CHH3_9ACTN</name>
<evidence type="ECO:0000313" key="2">
    <source>
        <dbReference type="Proteomes" id="UP000316096"/>
    </source>
</evidence>
<comment type="caution">
    <text evidence="1">The sequence shown here is derived from an EMBL/GenBank/DDBJ whole genome shotgun (WGS) entry which is preliminary data.</text>
</comment>
<dbReference type="AlphaFoldDB" id="A0A543CHH3"/>
<keyword evidence="2" id="KW-1185">Reference proteome</keyword>
<sequence>MRVTLGHRKWILYGGRGNFPICLPPDHQAMVNG</sequence>
<gene>
    <name evidence="1" type="ORF">FB559_1904</name>
</gene>
<dbReference type="EMBL" id="VFOZ01000001">
    <property type="protein sequence ID" value="TQL96377.1"/>
    <property type="molecule type" value="Genomic_DNA"/>
</dbReference>
<dbReference type="Proteomes" id="UP000316096">
    <property type="component" value="Unassembled WGS sequence"/>
</dbReference>
<evidence type="ECO:0000313" key="1">
    <source>
        <dbReference type="EMBL" id="TQL96377.1"/>
    </source>
</evidence>
<proteinExistence type="predicted"/>
<accession>A0A543CHH3</accession>
<organism evidence="1 2">
    <name type="scientific">Actinoallomurus bryophytorum</name>
    <dbReference type="NCBI Taxonomy" id="1490222"/>
    <lineage>
        <taxon>Bacteria</taxon>
        <taxon>Bacillati</taxon>
        <taxon>Actinomycetota</taxon>
        <taxon>Actinomycetes</taxon>
        <taxon>Streptosporangiales</taxon>
        <taxon>Thermomonosporaceae</taxon>
        <taxon>Actinoallomurus</taxon>
    </lineage>
</organism>
<reference evidence="1 2" key="1">
    <citation type="submission" date="2019-06" db="EMBL/GenBank/DDBJ databases">
        <title>Sequencing the genomes of 1000 actinobacteria strains.</title>
        <authorList>
            <person name="Klenk H.-P."/>
        </authorList>
    </citation>
    <scope>NUCLEOTIDE SEQUENCE [LARGE SCALE GENOMIC DNA]</scope>
    <source>
        <strain evidence="1 2">DSM 102200</strain>
    </source>
</reference>